<dbReference type="PANTHER" id="PTHR23506:SF26">
    <property type="entry name" value="MFS-TYPE TRANSPORTER SLC18B1"/>
    <property type="match status" value="1"/>
</dbReference>
<feature type="transmembrane region" description="Helical" evidence="6">
    <location>
        <begin position="410"/>
        <end position="428"/>
    </location>
</feature>
<evidence type="ECO:0000256" key="4">
    <source>
        <dbReference type="ARBA" id="ARBA00022989"/>
    </source>
</evidence>
<protein>
    <submittedName>
        <fullName evidence="7">MFS transporter</fullName>
    </submittedName>
</protein>
<dbReference type="Gene3D" id="1.20.1250.20">
    <property type="entry name" value="MFS general substrate transporter like domains"/>
    <property type="match status" value="2"/>
</dbReference>
<dbReference type="GO" id="GO:0016020">
    <property type="term" value="C:membrane"/>
    <property type="evidence" value="ECO:0007669"/>
    <property type="project" value="UniProtKB-SubCell"/>
</dbReference>
<keyword evidence="3 6" id="KW-0812">Transmembrane</keyword>
<dbReference type="InterPro" id="IPR050930">
    <property type="entry name" value="MFS_Vesicular_Transporter"/>
</dbReference>
<dbReference type="InterPro" id="IPR011701">
    <property type="entry name" value="MFS"/>
</dbReference>
<dbReference type="Proteomes" id="UP001224775">
    <property type="component" value="Unassembled WGS sequence"/>
</dbReference>
<reference evidence="7" key="1">
    <citation type="submission" date="2023-06" db="EMBL/GenBank/DDBJ databases">
        <title>Survivors Of The Sea: Transcriptome response of Skeletonema marinoi to long-term dormancy.</title>
        <authorList>
            <person name="Pinder M.I.M."/>
            <person name="Kourtchenko O."/>
            <person name="Robertson E.K."/>
            <person name="Larsson T."/>
            <person name="Maumus F."/>
            <person name="Osuna-Cruz C.M."/>
            <person name="Vancaester E."/>
            <person name="Stenow R."/>
            <person name="Vandepoele K."/>
            <person name="Ploug H."/>
            <person name="Bruchert V."/>
            <person name="Godhe A."/>
            <person name="Topel M."/>
        </authorList>
    </citation>
    <scope>NUCLEOTIDE SEQUENCE</scope>
    <source>
        <strain evidence="7">R05AC</strain>
    </source>
</reference>
<keyword evidence="4 6" id="KW-1133">Transmembrane helix</keyword>
<evidence type="ECO:0000256" key="5">
    <source>
        <dbReference type="ARBA" id="ARBA00023136"/>
    </source>
</evidence>
<dbReference type="PANTHER" id="PTHR23506">
    <property type="entry name" value="GH10249P"/>
    <property type="match status" value="1"/>
</dbReference>
<name>A0AAD9D5T3_9STRA</name>
<keyword evidence="2" id="KW-0813">Transport</keyword>
<feature type="transmembrane region" description="Helical" evidence="6">
    <location>
        <begin position="508"/>
        <end position="528"/>
    </location>
</feature>
<feature type="transmembrane region" description="Helical" evidence="6">
    <location>
        <begin position="163"/>
        <end position="189"/>
    </location>
</feature>
<feature type="transmembrane region" description="Helical" evidence="6">
    <location>
        <begin position="79"/>
        <end position="100"/>
    </location>
</feature>
<accession>A0AAD9D5T3</accession>
<evidence type="ECO:0000256" key="2">
    <source>
        <dbReference type="ARBA" id="ARBA00022448"/>
    </source>
</evidence>
<feature type="transmembrane region" description="Helical" evidence="6">
    <location>
        <begin position="342"/>
        <end position="359"/>
    </location>
</feature>
<comment type="subcellular location">
    <subcellularLocation>
        <location evidence="1">Membrane</location>
        <topology evidence="1">Multi-pass membrane protein</topology>
    </subcellularLocation>
</comment>
<dbReference type="SUPFAM" id="SSF103473">
    <property type="entry name" value="MFS general substrate transporter"/>
    <property type="match status" value="1"/>
</dbReference>
<evidence type="ECO:0000256" key="3">
    <source>
        <dbReference type="ARBA" id="ARBA00022692"/>
    </source>
</evidence>
<gene>
    <name evidence="7" type="ORF">QTG54_014227</name>
</gene>
<dbReference type="AlphaFoldDB" id="A0AAD9D5T3"/>
<feature type="transmembrane region" description="Helical" evidence="6">
    <location>
        <begin position="379"/>
        <end position="403"/>
    </location>
</feature>
<feature type="transmembrane region" description="Helical" evidence="6">
    <location>
        <begin position="201"/>
        <end position="224"/>
    </location>
</feature>
<evidence type="ECO:0000256" key="1">
    <source>
        <dbReference type="ARBA" id="ARBA00004141"/>
    </source>
</evidence>
<feature type="transmembrane region" description="Helical" evidence="6">
    <location>
        <begin position="112"/>
        <end position="134"/>
    </location>
</feature>
<sequence length="542" mass="60085">MLPTTTIKPRCVRHQRGGCCCLSCQSTSDVSAQKIFSLSIIAILTNACYTTIAPILPLELTHHYNQHQDDDDNTNTEEYYISLIFIFFSLGSMLTPPLVSRHFETCGGTMKIMSIAMIGMALLFYCLGSVFRLHNSWMMRLMLMEEGEIGGAAAHDKSYRNDLLIIIICTTQFCIGGLLSIVTTGYYSSATLIRTSNSDRVISFLETAVGTGYILGPITGSWLYEELGYAYVYRVVSVVMALLGLVTFKAISPLFATQKVDDGNECEGGDDVEYDTSADDGEYYGSIQFADDLESRLENKGRLVNHCNERQPLLPMATDVTTTTPSTILRPTITHLLKHPRILVSALCITWINVSWTFVEPILAKRLDSFFHLGKKEIGVIFSLSNVVYIPAAFLLQFAFVGLNMRKRRFIVLLSIAITPVAVLLMGSGSIHCLIFGMLLLGLFPSPVWIMLLPSMQEDSLAIYPDTRHRRVANDLTAGIYNSFMILGQVVGYVFGPALNVTVGFGNTTWIVSGLILMQAISYYYFVLSNASDVMLKSVRKA</sequence>
<dbReference type="EMBL" id="JATAAI010000035">
    <property type="protein sequence ID" value="KAK1735161.1"/>
    <property type="molecule type" value="Genomic_DNA"/>
</dbReference>
<proteinExistence type="predicted"/>
<evidence type="ECO:0000313" key="8">
    <source>
        <dbReference type="Proteomes" id="UP001224775"/>
    </source>
</evidence>
<keyword evidence="8" id="KW-1185">Reference proteome</keyword>
<keyword evidence="5 6" id="KW-0472">Membrane</keyword>
<dbReference type="Pfam" id="PF07690">
    <property type="entry name" value="MFS_1"/>
    <property type="match status" value="1"/>
</dbReference>
<evidence type="ECO:0000313" key="7">
    <source>
        <dbReference type="EMBL" id="KAK1735161.1"/>
    </source>
</evidence>
<feature type="transmembrane region" description="Helical" evidence="6">
    <location>
        <begin position="476"/>
        <end position="496"/>
    </location>
</feature>
<feature type="transmembrane region" description="Helical" evidence="6">
    <location>
        <begin position="35"/>
        <end position="56"/>
    </location>
</feature>
<dbReference type="GO" id="GO:0022857">
    <property type="term" value="F:transmembrane transporter activity"/>
    <property type="evidence" value="ECO:0007669"/>
    <property type="project" value="InterPro"/>
</dbReference>
<evidence type="ECO:0000256" key="6">
    <source>
        <dbReference type="SAM" id="Phobius"/>
    </source>
</evidence>
<feature type="transmembrane region" description="Helical" evidence="6">
    <location>
        <begin position="230"/>
        <end position="251"/>
    </location>
</feature>
<feature type="transmembrane region" description="Helical" evidence="6">
    <location>
        <begin position="434"/>
        <end position="455"/>
    </location>
</feature>
<organism evidence="7 8">
    <name type="scientific">Skeletonema marinoi</name>
    <dbReference type="NCBI Taxonomy" id="267567"/>
    <lineage>
        <taxon>Eukaryota</taxon>
        <taxon>Sar</taxon>
        <taxon>Stramenopiles</taxon>
        <taxon>Ochrophyta</taxon>
        <taxon>Bacillariophyta</taxon>
        <taxon>Coscinodiscophyceae</taxon>
        <taxon>Thalassiosirophycidae</taxon>
        <taxon>Thalassiosirales</taxon>
        <taxon>Skeletonemataceae</taxon>
        <taxon>Skeletonema</taxon>
        <taxon>Skeletonema marinoi-dohrnii complex</taxon>
    </lineage>
</organism>
<dbReference type="InterPro" id="IPR036259">
    <property type="entry name" value="MFS_trans_sf"/>
</dbReference>
<comment type="caution">
    <text evidence="7">The sequence shown here is derived from an EMBL/GenBank/DDBJ whole genome shotgun (WGS) entry which is preliminary data.</text>
</comment>